<dbReference type="EMBL" id="CAUEEQ010020486">
    <property type="protein sequence ID" value="CAJ0942888.1"/>
    <property type="molecule type" value="Genomic_DNA"/>
</dbReference>
<dbReference type="InterPro" id="IPR000719">
    <property type="entry name" value="Prot_kinase_dom"/>
</dbReference>
<keyword evidence="1" id="KW-0547">Nucleotide-binding</keyword>
<evidence type="ECO:0000313" key="7">
    <source>
        <dbReference type="Proteomes" id="UP001176940"/>
    </source>
</evidence>
<dbReference type="InterPro" id="IPR001245">
    <property type="entry name" value="Ser-Thr/Tyr_kinase_cat_dom"/>
</dbReference>
<name>A0ABN9LPU7_9NEOB</name>
<feature type="domain" description="Protein kinase" evidence="5">
    <location>
        <begin position="1"/>
        <end position="132"/>
    </location>
</feature>
<dbReference type="InterPro" id="IPR050122">
    <property type="entry name" value="RTK"/>
</dbReference>
<evidence type="ECO:0000259" key="5">
    <source>
        <dbReference type="PROSITE" id="PS50011"/>
    </source>
</evidence>
<keyword evidence="2" id="KW-0067">ATP-binding</keyword>
<keyword evidence="3" id="KW-0675">Receptor</keyword>
<protein>
    <recommendedName>
        <fullName evidence="5">Protein kinase domain-containing protein</fullName>
    </recommendedName>
</protein>
<evidence type="ECO:0000256" key="1">
    <source>
        <dbReference type="ARBA" id="ARBA00022741"/>
    </source>
</evidence>
<dbReference type="InterPro" id="IPR011009">
    <property type="entry name" value="Kinase-like_dom_sf"/>
</dbReference>
<feature type="compositionally biased region" description="Basic and acidic residues" evidence="4">
    <location>
        <begin position="326"/>
        <end position="341"/>
    </location>
</feature>
<dbReference type="Proteomes" id="UP001176940">
    <property type="component" value="Unassembled WGS sequence"/>
</dbReference>
<evidence type="ECO:0000256" key="2">
    <source>
        <dbReference type="ARBA" id="ARBA00022840"/>
    </source>
</evidence>
<evidence type="ECO:0000313" key="6">
    <source>
        <dbReference type="EMBL" id="CAJ0942888.1"/>
    </source>
</evidence>
<proteinExistence type="predicted"/>
<keyword evidence="7" id="KW-1185">Reference proteome</keyword>
<organism evidence="6 7">
    <name type="scientific">Ranitomeya imitator</name>
    <name type="common">mimic poison frog</name>
    <dbReference type="NCBI Taxonomy" id="111125"/>
    <lineage>
        <taxon>Eukaryota</taxon>
        <taxon>Metazoa</taxon>
        <taxon>Chordata</taxon>
        <taxon>Craniata</taxon>
        <taxon>Vertebrata</taxon>
        <taxon>Euteleostomi</taxon>
        <taxon>Amphibia</taxon>
        <taxon>Batrachia</taxon>
        <taxon>Anura</taxon>
        <taxon>Neobatrachia</taxon>
        <taxon>Hyloidea</taxon>
        <taxon>Dendrobatidae</taxon>
        <taxon>Dendrobatinae</taxon>
        <taxon>Ranitomeya</taxon>
    </lineage>
</organism>
<dbReference type="InterPro" id="IPR020635">
    <property type="entry name" value="Tyr_kinase_cat_dom"/>
</dbReference>
<dbReference type="PROSITE" id="PS50011">
    <property type="entry name" value="PROTEIN_KINASE_DOM"/>
    <property type="match status" value="1"/>
</dbReference>
<dbReference type="PANTHER" id="PTHR24416:SF125">
    <property type="entry name" value="ANGIOPOIETIN-1 RECEPTOR"/>
    <property type="match status" value="1"/>
</dbReference>
<dbReference type="SMART" id="SM00219">
    <property type="entry name" value="TyrKc"/>
    <property type="match status" value="1"/>
</dbReference>
<evidence type="ECO:0000256" key="4">
    <source>
        <dbReference type="SAM" id="MobiDB-lite"/>
    </source>
</evidence>
<accession>A0ABN9LPU7</accession>
<sequence length="341" mass="38391">MKMDLHRWTLQIFGRGECVHLPVSIGTRVTVVQGRLPVRWMAIESLNYSVYTSNSDVWSFGVLLWEIVSLGGTPYCGMTCAELYEKLPQGYRLEKPLNCDDEVYDLMRQCWREKPYERPSFGKILVSLTRMLEERKQTLLQGRYEWSFSTRCWYVWYPARCMWYPVGTRAAHVCHTDVPQKHWGTRTRIIPGGTSQISDLTVCTALCQITDLTCSAAGFTVPALSRLCEATSLPARPGSAAILDPGLEGAGREVRPSQQRDHIALLRGSQGSPQGAPSLRGASLHRRHIAIIFDRGVPGVNVPGAVRDRSWHIVPDVSCDKQLTPGRDRPRSPRERGADRL</sequence>
<dbReference type="PANTHER" id="PTHR24416">
    <property type="entry name" value="TYROSINE-PROTEIN KINASE RECEPTOR"/>
    <property type="match status" value="1"/>
</dbReference>
<comment type="caution">
    <text evidence="6">The sequence shown here is derived from an EMBL/GenBank/DDBJ whole genome shotgun (WGS) entry which is preliminary data.</text>
</comment>
<reference evidence="6" key="1">
    <citation type="submission" date="2023-07" db="EMBL/GenBank/DDBJ databases">
        <authorList>
            <person name="Stuckert A."/>
        </authorList>
    </citation>
    <scope>NUCLEOTIDE SEQUENCE</scope>
</reference>
<gene>
    <name evidence="6" type="ORF">RIMI_LOCUS9749873</name>
</gene>
<dbReference type="PRINTS" id="PR00109">
    <property type="entry name" value="TYRKINASE"/>
</dbReference>
<feature type="region of interest" description="Disordered" evidence="4">
    <location>
        <begin position="317"/>
        <end position="341"/>
    </location>
</feature>
<dbReference type="Gene3D" id="1.10.510.10">
    <property type="entry name" value="Transferase(Phosphotransferase) domain 1"/>
    <property type="match status" value="1"/>
</dbReference>
<dbReference type="Pfam" id="PF07714">
    <property type="entry name" value="PK_Tyr_Ser-Thr"/>
    <property type="match status" value="1"/>
</dbReference>
<evidence type="ECO:0000256" key="3">
    <source>
        <dbReference type="ARBA" id="ARBA00023170"/>
    </source>
</evidence>
<dbReference type="SUPFAM" id="SSF56112">
    <property type="entry name" value="Protein kinase-like (PK-like)"/>
    <property type="match status" value="1"/>
</dbReference>